<accession>A0A0F9AJV7</accession>
<reference evidence="1" key="1">
    <citation type="journal article" date="2015" name="Nature">
        <title>Complex archaea that bridge the gap between prokaryotes and eukaryotes.</title>
        <authorList>
            <person name="Spang A."/>
            <person name="Saw J.H."/>
            <person name="Jorgensen S.L."/>
            <person name="Zaremba-Niedzwiedzka K."/>
            <person name="Martijn J."/>
            <person name="Lind A.E."/>
            <person name="van Eijk R."/>
            <person name="Schleper C."/>
            <person name="Guy L."/>
            <person name="Ettema T.J."/>
        </authorList>
    </citation>
    <scope>NUCLEOTIDE SEQUENCE</scope>
</reference>
<dbReference type="AlphaFoldDB" id="A0A0F9AJV7"/>
<organism evidence="1">
    <name type="scientific">marine sediment metagenome</name>
    <dbReference type="NCBI Taxonomy" id="412755"/>
    <lineage>
        <taxon>unclassified sequences</taxon>
        <taxon>metagenomes</taxon>
        <taxon>ecological metagenomes</taxon>
    </lineage>
</organism>
<evidence type="ECO:0000313" key="1">
    <source>
        <dbReference type="EMBL" id="KKK72451.1"/>
    </source>
</evidence>
<proteinExistence type="predicted"/>
<protein>
    <submittedName>
        <fullName evidence="1">Uncharacterized protein</fullName>
    </submittedName>
</protein>
<comment type="caution">
    <text evidence="1">The sequence shown here is derived from an EMBL/GenBank/DDBJ whole genome shotgun (WGS) entry which is preliminary data.</text>
</comment>
<dbReference type="EMBL" id="LAZR01057250">
    <property type="protein sequence ID" value="KKK72451.1"/>
    <property type="molecule type" value="Genomic_DNA"/>
</dbReference>
<name>A0A0F9AJV7_9ZZZZ</name>
<sequence length="77" mass="9121">MICSNDFVLVTITEMEEEYIIKIKLSDRNRNFGEITEQIEKFLKERDGVEDFCLYKEVDKTKVELKNIIFKIGQLGK</sequence>
<gene>
    <name evidence="1" type="ORF">LCGC14_2903740</name>
</gene>